<organism evidence="1 2">
    <name type="scientific">Candidatus Magnetoglobus multicellularis str. Araruama</name>
    <dbReference type="NCBI Taxonomy" id="890399"/>
    <lineage>
        <taxon>Bacteria</taxon>
        <taxon>Pseudomonadati</taxon>
        <taxon>Thermodesulfobacteriota</taxon>
        <taxon>Desulfobacteria</taxon>
        <taxon>Desulfobacterales</taxon>
        <taxon>Desulfobacteraceae</taxon>
        <taxon>Candidatus Magnetoglobus</taxon>
    </lineage>
</organism>
<dbReference type="Proteomes" id="UP000189670">
    <property type="component" value="Unassembled WGS sequence"/>
</dbReference>
<reference evidence="2" key="1">
    <citation type="submission" date="2012-11" db="EMBL/GenBank/DDBJ databases">
        <authorList>
            <person name="Lucero-Rivera Y.E."/>
            <person name="Tovar-Ramirez D."/>
        </authorList>
    </citation>
    <scope>NUCLEOTIDE SEQUENCE [LARGE SCALE GENOMIC DNA]</scope>
    <source>
        <strain evidence="2">Araruama</strain>
    </source>
</reference>
<dbReference type="AlphaFoldDB" id="A0A1V1PHG0"/>
<evidence type="ECO:0000313" key="2">
    <source>
        <dbReference type="Proteomes" id="UP000189670"/>
    </source>
</evidence>
<gene>
    <name evidence="1" type="ORF">OMM_00341</name>
</gene>
<sequence length="193" mass="22446">MKKKCVRVQPAPAGQVPKWSALTPHFLSYALCRKMRDVLVSNEQYPYLDHKASQLLNQMRKDRQSLLSTQFAPIEHDENGFIWWTWAGGNINNTIRAIFKIELKADVQAGNEYIKVKSDQTTFKVYQETIQKISNPQYWDNPDLLNALHKMAPNYHLSKFQPYLPESLRLKLIAETLFDIEGTLAFLDVYLDK</sequence>
<dbReference type="EMBL" id="ATBP01000015">
    <property type="protein sequence ID" value="ETR74230.1"/>
    <property type="molecule type" value="Genomic_DNA"/>
</dbReference>
<protein>
    <submittedName>
        <fullName evidence="1">Uncharacterized protein</fullName>
    </submittedName>
</protein>
<name>A0A1V1PHG0_9BACT</name>
<evidence type="ECO:0000313" key="1">
    <source>
        <dbReference type="EMBL" id="ETR74230.1"/>
    </source>
</evidence>
<proteinExistence type="predicted"/>
<accession>A0A1V1PHG0</accession>
<comment type="caution">
    <text evidence="1">The sequence shown here is derived from an EMBL/GenBank/DDBJ whole genome shotgun (WGS) entry which is preliminary data.</text>
</comment>